<dbReference type="InterPro" id="IPR000847">
    <property type="entry name" value="LysR_HTH_N"/>
</dbReference>
<evidence type="ECO:0000256" key="2">
    <source>
        <dbReference type="ARBA" id="ARBA00023015"/>
    </source>
</evidence>
<evidence type="ECO:0000256" key="1">
    <source>
        <dbReference type="ARBA" id="ARBA00009437"/>
    </source>
</evidence>
<proteinExistence type="inferred from homology"/>
<reference evidence="6" key="2">
    <citation type="submission" date="2023-01" db="EMBL/GenBank/DDBJ databases">
        <title>Draft genome sequence of Litoribrevibacter albus strain NBRC 110071.</title>
        <authorList>
            <person name="Sun Q."/>
            <person name="Mori K."/>
        </authorList>
    </citation>
    <scope>NUCLEOTIDE SEQUENCE</scope>
    <source>
        <strain evidence="6">NBRC 110071</strain>
    </source>
</reference>
<dbReference type="InterPro" id="IPR036390">
    <property type="entry name" value="WH_DNA-bd_sf"/>
</dbReference>
<comment type="caution">
    <text evidence="6">The sequence shown here is derived from an EMBL/GenBank/DDBJ whole genome shotgun (WGS) entry which is preliminary data.</text>
</comment>
<dbReference type="InterPro" id="IPR005119">
    <property type="entry name" value="LysR_subst-bd"/>
</dbReference>
<dbReference type="Gene3D" id="3.40.190.290">
    <property type="match status" value="1"/>
</dbReference>
<evidence type="ECO:0000313" key="6">
    <source>
        <dbReference type="EMBL" id="GLQ32752.1"/>
    </source>
</evidence>
<evidence type="ECO:0000256" key="4">
    <source>
        <dbReference type="ARBA" id="ARBA00023163"/>
    </source>
</evidence>
<evidence type="ECO:0000259" key="5">
    <source>
        <dbReference type="PROSITE" id="PS50931"/>
    </source>
</evidence>
<keyword evidence="4" id="KW-0804">Transcription</keyword>
<dbReference type="GO" id="GO:0003700">
    <property type="term" value="F:DNA-binding transcription factor activity"/>
    <property type="evidence" value="ECO:0007669"/>
    <property type="project" value="InterPro"/>
</dbReference>
<name>A0AA37SB67_9GAMM</name>
<dbReference type="RefSeq" id="WP_284382868.1">
    <property type="nucleotide sequence ID" value="NZ_BSNM01000016.1"/>
</dbReference>
<dbReference type="InterPro" id="IPR036388">
    <property type="entry name" value="WH-like_DNA-bd_sf"/>
</dbReference>
<keyword evidence="2" id="KW-0805">Transcription regulation</keyword>
<dbReference type="SUPFAM" id="SSF46785">
    <property type="entry name" value="Winged helix' DNA-binding domain"/>
    <property type="match status" value="1"/>
</dbReference>
<evidence type="ECO:0000313" key="7">
    <source>
        <dbReference type="Proteomes" id="UP001161389"/>
    </source>
</evidence>
<comment type="similarity">
    <text evidence="1">Belongs to the LysR transcriptional regulatory family.</text>
</comment>
<dbReference type="AlphaFoldDB" id="A0AA37SB67"/>
<accession>A0AA37SB67</accession>
<gene>
    <name evidence="6" type="ORF">GCM10007876_32310</name>
</gene>
<dbReference type="Proteomes" id="UP001161389">
    <property type="component" value="Unassembled WGS sequence"/>
</dbReference>
<dbReference type="PANTHER" id="PTHR30126:SF91">
    <property type="entry name" value="LYSR FAMILY TRANSCRIPTIONAL REGULATOR"/>
    <property type="match status" value="1"/>
</dbReference>
<dbReference type="PROSITE" id="PS50931">
    <property type="entry name" value="HTH_LYSR"/>
    <property type="match status" value="1"/>
</dbReference>
<dbReference type="EMBL" id="BSNM01000016">
    <property type="protein sequence ID" value="GLQ32752.1"/>
    <property type="molecule type" value="Genomic_DNA"/>
</dbReference>
<keyword evidence="3" id="KW-0238">DNA-binding</keyword>
<sequence>MTLEQLRALDAVVIYGSVRAASAQLYKTAPAISALIKNLETDVNIQILSRDSYRPKLTQAGEVFYEKARKVLNEAEQLKALSQRISGNSELLINIAINAICPMHPILNTLKQIEQNHPNTQINVSSEHMGGAIERLKHGEADLAITTTMNFDSRLMEASHLMDVTIIPVAHHSYPLSQMEMMIPRYEVRKYTQVIVSDSSRHDEKLSLDVVEDGKRCHVTDIPSKKEIIQAGLGWGGLPQYVVQDELDSGELVALNVEGYPPRISPICLIRRGHDHAGPVAQEIWENLKLQLNDV</sequence>
<dbReference type="Pfam" id="PF00126">
    <property type="entry name" value="HTH_1"/>
    <property type="match status" value="1"/>
</dbReference>
<dbReference type="GO" id="GO:0000976">
    <property type="term" value="F:transcription cis-regulatory region binding"/>
    <property type="evidence" value="ECO:0007669"/>
    <property type="project" value="TreeGrafter"/>
</dbReference>
<dbReference type="Pfam" id="PF03466">
    <property type="entry name" value="LysR_substrate"/>
    <property type="match status" value="1"/>
</dbReference>
<protein>
    <submittedName>
        <fullName evidence="6">LysR family transcriptional regulator</fullName>
    </submittedName>
</protein>
<organism evidence="6 7">
    <name type="scientific">Litoribrevibacter albus</name>
    <dbReference type="NCBI Taxonomy" id="1473156"/>
    <lineage>
        <taxon>Bacteria</taxon>
        <taxon>Pseudomonadati</taxon>
        <taxon>Pseudomonadota</taxon>
        <taxon>Gammaproteobacteria</taxon>
        <taxon>Oceanospirillales</taxon>
        <taxon>Oceanospirillaceae</taxon>
        <taxon>Litoribrevibacter</taxon>
    </lineage>
</organism>
<dbReference type="Gene3D" id="1.10.10.10">
    <property type="entry name" value="Winged helix-like DNA-binding domain superfamily/Winged helix DNA-binding domain"/>
    <property type="match status" value="1"/>
</dbReference>
<keyword evidence="7" id="KW-1185">Reference proteome</keyword>
<reference evidence="6" key="1">
    <citation type="journal article" date="2014" name="Int. J. Syst. Evol. Microbiol.">
        <title>Complete genome sequence of Corynebacterium casei LMG S-19264T (=DSM 44701T), isolated from a smear-ripened cheese.</title>
        <authorList>
            <consortium name="US DOE Joint Genome Institute (JGI-PGF)"/>
            <person name="Walter F."/>
            <person name="Albersmeier A."/>
            <person name="Kalinowski J."/>
            <person name="Ruckert C."/>
        </authorList>
    </citation>
    <scope>NUCLEOTIDE SEQUENCE</scope>
    <source>
        <strain evidence="6">NBRC 110071</strain>
    </source>
</reference>
<evidence type="ECO:0000256" key="3">
    <source>
        <dbReference type="ARBA" id="ARBA00023125"/>
    </source>
</evidence>
<feature type="domain" description="HTH lysR-type" evidence="5">
    <location>
        <begin position="1"/>
        <end position="58"/>
    </location>
</feature>
<dbReference type="SUPFAM" id="SSF53850">
    <property type="entry name" value="Periplasmic binding protein-like II"/>
    <property type="match status" value="1"/>
</dbReference>
<dbReference type="PANTHER" id="PTHR30126">
    <property type="entry name" value="HTH-TYPE TRANSCRIPTIONAL REGULATOR"/>
    <property type="match status" value="1"/>
</dbReference>